<reference evidence="1 2" key="1">
    <citation type="submission" date="2020-09" db="EMBL/GenBank/DDBJ databases">
        <title>A novel species.</title>
        <authorList>
            <person name="Gao J."/>
        </authorList>
    </citation>
    <scope>NUCLEOTIDE SEQUENCE [LARGE SCALE GENOMIC DNA]</scope>
    <source>
        <strain evidence="1 2">CRXT-Y-14</strain>
        <plasmid evidence="1 2">unnamed2</plasmid>
    </source>
</reference>
<organism evidence="1 2">
    <name type="scientific">Streptomyces xanthii</name>
    <dbReference type="NCBI Taxonomy" id="2768069"/>
    <lineage>
        <taxon>Bacteria</taxon>
        <taxon>Bacillati</taxon>
        <taxon>Actinomycetota</taxon>
        <taxon>Actinomycetes</taxon>
        <taxon>Kitasatosporales</taxon>
        <taxon>Streptomycetaceae</taxon>
        <taxon>Streptomyces</taxon>
    </lineage>
</organism>
<dbReference type="RefSeq" id="WP_188342090.1">
    <property type="nucleotide sequence ID" value="NZ_CP061283.1"/>
</dbReference>
<accession>A0A7H1BL30</accession>
<evidence type="ECO:0000313" key="2">
    <source>
        <dbReference type="Proteomes" id="UP000516428"/>
    </source>
</evidence>
<gene>
    <name evidence="1" type="ORF">IAG42_37360</name>
</gene>
<keyword evidence="1" id="KW-0614">Plasmid</keyword>
<dbReference type="KEGG" id="sxn:IAG42_37360"/>
<keyword evidence="2" id="KW-1185">Reference proteome</keyword>
<proteinExistence type="predicted"/>
<evidence type="ECO:0000313" key="1">
    <source>
        <dbReference type="EMBL" id="QNS09435.1"/>
    </source>
</evidence>
<dbReference type="EMBL" id="CP061283">
    <property type="protein sequence ID" value="QNS09435.1"/>
    <property type="molecule type" value="Genomic_DNA"/>
</dbReference>
<name>A0A7H1BL30_9ACTN</name>
<protein>
    <submittedName>
        <fullName evidence="1">Uncharacterized protein</fullName>
    </submittedName>
</protein>
<geneLocation type="plasmid" evidence="1 2">
    <name>unnamed2</name>
</geneLocation>
<dbReference type="Proteomes" id="UP000516428">
    <property type="component" value="Plasmid unnamed2"/>
</dbReference>
<dbReference type="AlphaFoldDB" id="A0A7H1BL30"/>
<sequence>MLQDELNASAIHQRDITAEHFSPGDVVHVMATVLEARQGHPFFTYKVTGRMGSHATGEPAHVLESDTNTVRAPARYLMHRTGCTECAAFEQVLREEIISAEYGDDIKPHEVMLMARSADGQLLHILDVLRLEEEERG</sequence>